<dbReference type="OrthoDB" id="10254896at2759"/>
<accession>A0A1W0A273</accession>
<evidence type="ECO:0000256" key="2">
    <source>
        <dbReference type="ARBA" id="ARBA00023054"/>
    </source>
</evidence>
<dbReference type="PANTHER" id="PTHR31978">
    <property type="entry name" value="INTRAFLAGELLAR TRANSPORT PROTEIN 20 HOMOLOG"/>
    <property type="match status" value="1"/>
</dbReference>
<keyword evidence="3" id="KW-0966">Cell projection</keyword>
<dbReference type="PANTHER" id="PTHR31978:SF1">
    <property type="entry name" value="INTRAFLAGELLAR TRANSPORT PROTEIN 20 HOMOLOG"/>
    <property type="match status" value="1"/>
</dbReference>
<dbReference type="GO" id="GO:0036064">
    <property type="term" value="C:ciliary basal body"/>
    <property type="evidence" value="ECO:0007669"/>
    <property type="project" value="TreeGrafter"/>
</dbReference>
<organism evidence="5 6">
    <name type="scientific">Thraustotheca clavata</name>
    <dbReference type="NCBI Taxonomy" id="74557"/>
    <lineage>
        <taxon>Eukaryota</taxon>
        <taxon>Sar</taxon>
        <taxon>Stramenopiles</taxon>
        <taxon>Oomycota</taxon>
        <taxon>Saprolegniomycetes</taxon>
        <taxon>Saprolegniales</taxon>
        <taxon>Achlyaceae</taxon>
        <taxon>Thraustotheca</taxon>
    </lineage>
</organism>
<dbReference type="InterPro" id="IPR036034">
    <property type="entry name" value="PDZ_sf"/>
</dbReference>
<evidence type="ECO:0000313" key="5">
    <source>
        <dbReference type="EMBL" id="OQS04384.1"/>
    </source>
</evidence>
<dbReference type="GO" id="GO:0097546">
    <property type="term" value="C:ciliary base"/>
    <property type="evidence" value="ECO:0007669"/>
    <property type="project" value="TreeGrafter"/>
</dbReference>
<feature type="domain" description="PDZ" evidence="4">
    <location>
        <begin position="21"/>
        <end position="96"/>
    </location>
</feature>
<dbReference type="STRING" id="74557.A0A1W0A273"/>
<evidence type="ECO:0000256" key="3">
    <source>
        <dbReference type="ARBA" id="ARBA00023273"/>
    </source>
</evidence>
<evidence type="ECO:0000313" key="6">
    <source>
        <dbReference type="Proteomes" id="UP000243217"/>
    </source>
</evidence>
<dbReference type="InterPro" id="IPR041489">
    <property type="entry name" value="PDZ_6"/>
</dbReference>
<reference evidence="5 6" key="1">
    <citation type="journal article" date="2014" name="Genome Biol. Evol.">
        <title>The secreted proteins of Achlya hypogyna and Thraustotheca clavata identify the ancestral oomycete secretome and reveal gene acquisitions by horizontal gene transfer.</title>
        <authorList>
            <person name="Misner I."/>
            <person name="Blouin N."/>
            <person name="Leonard G."/>
            <person name="Richards T.A."/>
            <person name="Lane C.E."/>
        </authorList>
    </citation>
    <scope>NUCLEOTIDE SEQUENCE [LARGE SCALE GENOMIC DNA]</scope>
    <source>
        <strain evidence="5 6">ATCC 34112</strain>
    </source>
</reference>
<dbReference type="InterPro" id="IPR028172">
    <property type="entry name" value="FT20"/>
</dbReference>
<protein>
    <submittedName>
        <fullName evidence="5">Intraflagellar Transport Protein 20</fullName>
    </submittedName>
</protein>
<name>A0A1W0A273_9STRA</name>
<dbReference type="SMART" id="SM00228">
    <property type="entry name" value="PDZ"/>
    <property type="match status" value="1"/>
</dbReference>
<keyword evidence="6" id="KW-1185">Reference proteome</keyword>
<dbReference type="GO" id="GO:0061512">
    <property type="term" value="P:protein localization to cilium"/>
    <property type="evidence" value="ECO:0007669"/>
    <property type="project" value="TreeGrafter"/>
</dbReference>
<evidence type="ECO:0000259" key="4">
    <source>
        <dbReference type="PROSITE" id="PS50106"/>
    </source>
</evidence>
<dbReference type="GO" id="GO:0030990">
    <property type="term" value="C:intraciliary transport particle"/>
    <property type="evidence" value="ECO:0007669"/>
    <property type="project" value="TreeGrafter"/>
</dbReference>
<dbReference type="Proteomes" id="UP000243217">
    <property type="component" value="Unassembled WGS sequence"/>
</dbReference>
<evidence type="ECO:0000256" key="1">
    <source>
        <dbReference type="ARBA" id="ARBA00004138"/>
    </source>
</evidence>
<dbReference type="GO" id="GO:0060271">
    <property type="term" value="P:cilium assembly"/>
    <property type="evidence" value="ECO:0007669"/>
    <property type="project" value="TreeGrafter"/>
</dbReference>
<comment type="caution">
    <text evidence="5">The sequence shown here is derived from an EMBL/GenBank/DDBJ whole genome shotgun (WGS) entry which is preliminary data.</text>
</comment>
<dbReference type="GO" id="GO:0097730">
    <property type="term" value="C:non-motile cilium"/>
    <property type="evidence" value="ECO:0007669"/>
    <property type="project" value="TreeGrafter"/>
</dbReference>
<keyword evidence="5" id="KW-0969">Cilium</keyword>
<keyword evidence="2" id="KW-0175">Coiled coil</keyword>
<proteinExistence type="predicted"/>
<keyword evidence="5" id="KW-0282">Flagellum</keyword>
<sequence>MQILALYYIGSLKDMDELVFNVAVEKGDYGFGIYFIGNELGRVIVEGFVPADDGTAGPAELLGCIEPDDVLEKINGVDISTLQVAQVIDLLRNAPKGLNGLTFRRLQELEQDKEIVPTKLFGGLKGNKGSNLKSPLWWSEFHRLKALELQRWETANVSEAEFCDLLYNASHNKQKSYLRHEFPTLMQHYQEQFQVWPQPLQCCEMTAYSSNVRSAQPTVIEPTPCLTTLLGVLRLRFESSVLILMPANEVQLPRICFDDEYRVRVLELEKFVHTQELESECNQFVSKMEDFHGTVKSVLEIMEAQAKRIELEKLKAIGQRNRVDNEIENRNRQKLMLEVLIKEKQTELERYCQQFNSLVKIEDEQQQLIEKLGNNEA</sequence>
<dbReference type="EMBL" id="JNBS01000623">
    <property type="protein sequence ID" value="OQS04384.1"/>
    <property type="molecule type" value="Genomic_DNA"/>
</dbReference>
<dbReference type="SUPFAM" id="SSF50156">
    <property type="entry name" value="PDZ domain-like"/>
    <property type="match status" value="1"/>
</dbReference>
<gene>
    <name evidence="5" type="ORF">THRCLA_20902</name>
</gene>
<dbReference type="PROSITE" id="PS50106">
    <property type="entry name" value="PDZ"/>
    <property type="match status" value="1"/>
</dbReference>
<dbReference type="InterPro" id="IPR001478">
    <property type="entry name" value="PDZ"/>
</dbReference>
<dbReference type="Pfam" id="PF17820">
    <property type="entry name" value="PDZ_6"/>
    <property type="match status" value="1"/>
</dbReference>
<dbReference type="GO" id="GO:0005737">
    <property type="term" value="C:cytoplasm"/>
    <property type="evidence" value="ECO:0007669"/>
    <property type="project" value="TreeGrafter"/>
</dbReference>
<dbReference type="Pfam" id="PF14931">
    <property type="entry name" value="IFT20"/>
    <property type="match status" value="1"/>
</dbReference>
<dbReference type="AlphaFoldDB" id="A0A1W0A273"/>
<comment type="subcellular location">
    <subcellularLocation>
        <location evidence="1">Cell projection</location>
        <location evidence="1">Cilium</location>
    </subcellularLocation>
</comment>
<dbReference type="Gene3D" id="2.30.42.10">
    <property type="match status" value="1"/>
</dbReference>